<evidence type="ECO:0000313" key="1">
    <source>
        <dbReference type="EMBL" id="GAN53584.1"/>
    </source>
</evidence>
<proteinExistence type="predicted"/>
<dbReference type="InterPro" id="IPR027405">
    <property type="entry name" value="YidB-like"/>
</dbReference>
<dbReference type="STRING" id="1231623.Tasa_010_131"/>
<organism evidence="1 2">
    <name type="scientific">Tanticharoenia sakaeratensis NBRC 103193</name>
    <dbReference type="NCBI Taxonomy" id="1231623"/>
    <lineage>
        <taxon>Bacteria</taxon>
        <taxon>Pseudomonadati</taxon>
        <taxon>Pseudomonadota</taxon>
        <taxon>Alphaproteobacteria</taxon>
        <taxon>Acetobacterales</taxon>
        <taxon>Acetobacteraceae</taxon>
        <taxon>Tanticharoenia</taxon>
    </lineage>
</organism>
<evidence type="ECO:0008006" key="3">
    <source>
        <dbReference type="Google" id="ProtNLM"/>
    </source>
</evidence>
<name>A0A0D6MIU9_9PROT</name>
<dbReference type="Gene3D" id="1.10.10.690">
    <property type="entry name" value="YidB-like"/>
    <property type="match status" value="1"/>
</dbReference>
<accession>A0A0D6MIU9</accession>
<comment type="caution">
    <text evidence="1">The sequence shown here is derived from an EMBL/GenBank/DDBJ whole genome shotgun (WGS) entry which is preliminary data.</text>
</comment>
<keyword evidence="2" id="KW-1185">Reference proteome</keyword>
<reference evidence="1 2" key="1">
    <citation type="submission" date="2012-10" db="EMBL/GenBank/DDBJ databases">
        <title>Genome sequencing of Tanticharoenia sakaeratensis NBRC 103193.</title>
        <authorList>
            <person name="Azuma Y."/>
            <person name="Hadano H."/>
            <person name="Hirakawa H."/>
            <person name="Matsushita K."/>
        </authorList>
    </citation>
    <scope>NUCLEOTIDE SEQUENCE [LARGE SCALE GENOMIC DNA]</scope>
    <source>
        <strain evidence="1 2">NBRC 103193</strain>
    </source>
</reference>
<evidence type="ECO:0000313" key="2">
    <source>
        <dbReference type="Proteomes" id="UP000032679"/>
    </source>
</evidence>
<dbReference type="EMBL" id="BALE01000010">
    <property type="protein sequence ID" value="GAN53584.1"/>
    <property type="molecule type" value="Genomic_DNA"/>
</dbReference>
<dbReference type="AlphaFoldDB" id="A0A0D6MIU9"/>
<gene>
    <name evidence="1" type="ORF">Tasa_010_131</name>
</gene>
<protein>
    <recommendedName>
        <fullName evidence="3">DUF937 domain-containing protein</fullName>
    </recommendedName>
</protein>
<dbReference type="SUPFAM" id="SSF140804">
    <property type="entry name" value="YidB-like"/>
    <property type="match status" value="1"/>
</dbReference>
<dbReference type="InterPro" id="IPR045372">
    <property type="entry name" value="YidB"/>
</dbReference>
<sequence>MSGFLGGLMNKAMGALGNQAGEQVGGSLGNMLQGEGLQMLINQARSSGLEDKVRSWIGNGENLPISVDEIRSLLSDQQVQQIVSKTGLPAAVIMPALAELLPAAVDHATPEGTATGQTGAPTQV</sequence>
<dbReference type="RefSeq" id="WP_048847660.1">
    <property type="nucleotide sequence ID" value="NZ_BALE01000010.1"/>
</dbReference>
<dbReference type="OrthoDB" id="4235777at2"/>
<dbReference type="Proteomes" id="UP000032679">
    <property type="component" value="Unassembled WGS sequence"/>
</dbReference>
<dbReference type="Pfam" id="PF20159">
    <property type="entry name" value="YidB"/>
    <property type="match status" value="1"/>
</dbReference>